<dbReference type="EMBL" id="GDJX01004264">
    <property type="protein sequence ID" value="JAT63672.1"/>
    <property type="molecule type" value="Transcribed_RNA"/>
</dbReference>
<dbReference type="AlphaFoldDB" id="A0A1D1Z9Y0"/>
<dbReference type="InterPro" id="IPR044822">
    <property type="entry name" value="Myb_DNA-bind_4"/>
</dbReference>
<dbReference type="InterPro" id="IPR044823">
    <property type="entry name" value="ASIL1/2-like"/>
</dbReference>
<evidence type="ECO:0000259" key="2">
    <source>
        <dbReference type="PROSITE" id="PS50090"/>
    </source>
</evidence>
<dbReference type="InterPro" id="IPR001005">
    <property type="entry name" value="SANT/Myb"/>
</dbReference>
<dbReference type="Gene3D" id="1.10.10.60">
    <property type="entry name" value="Homeodomain-like"/>
    <property type="match status" value="1"/>
</dbReference>
<dbReference type="PANTHER" id="PTHR31307">
    <property type="entry name" value="TRIHELIX TRANSCRIPTION FACTOR ASIL2"/>
    <property type="match status" value="1"/>
</dbReference>
<proteinExistence type="predicted"/>
<dbReference type="PROSITE" id="PS50090">
    <property type="entry name" value="MYB_LIKE"/>
    <property type="match status" value="1"/>
</dbReference>
<dbReference type="SMART" id="SM00595">
    <property type="entry name" value="MADF"/>
    <property type="match status" value="1"/>
</dbReference>
<feature type="domain" description="Myb-like" evidence="2">
    <location>
        <begin position="45"/>
        <end position="105"/>
    </location>
</feature>
<dbReference type="PANTHER" id="PTHR31307:SF49">
    <property type="entry name" value="ALCOHOL DEHYDROGENASE TRANSCRIPTION FACTOR MYB_SANT-LIKE FAMILY PROTEIN"/>
    <property type="match status" value="1"/>
</dbReference>
<dbReference type="FunFam" id="1.10.10.60:FF:000152">
    <property type="entry name" value="Trihelix transcription factor ASIL2"/>
    <property type="match status" value="1"/>
</dbReference>
<name>A0A1D1Z9Y0_9ARAE</name>
<feature type="compositionally biased region" description="Pro residues" evidence="1">
    <location>
        <begin position="11"/>
        <end position="31"/>
    </location>
</feature>
<evidence type="ECO:0000313" key="3">
    <source>
        <dbReference type="EMBL" id="JAT63672.1"/>
    </source>
</evidence>
<feature type="region of interest" description="Disordered" evidence="1">
    <location>
        <begin position="143"/>
        <end position="184"/>
    </location>
</feature>
<gene>
    <name evidence="3" type="ORF">g.46423</name>
</gene>
<protein>
    <recommendedName>
        <fullName evidence="2">Myb-like domain-containing protein</fullName>
    </recommendedName>
</protein>
<dbReference type="Pfam" id="PF13837">
    <property type="entry name" value="Myb_DNA-bind_4"/>
    <property type="match status" value="1"/>
</dbReference>
<evidence type="ECO:0000256" key="1">
    <source>
        <dbReference type="SAM" id="MobiDB-lite"/>
    </source>
</evidence>
<accession>A0A1D1Z9Y0</accession>
<organism evidence="3">
    <name type="scientific">Anthurium amnicola</name>
    <dbReference type="NCBI Taxonomy" id="1678845"/>
    <lineage>
        <taxon>Eukaryota</taxon>
        <taxon>Viridiplantae</taxon>
        <taxon>Streptophyta</taxon>
        <taxon>Embryophyta</taxon>
        <taxon>Tracheophyta</taxon>
        <taxon>Spermatophyta</taxon>
        <taxon>Magnoliopsida</taxon>
        <taxon>Liliopsida</taxon>
        <taxon>Araceae</taxon>
        <taxon>Pothoideae</taxon>
        <taxon>Potheae</taxon>
        <taxon>Anthurium</taxon>
    </lineage>
</organism>
<feature type="compositionally biased region" description="Polar residues" evidence="1">
    <location>
        <begin position="1"/>
        <end position="10"/>
    </location>
</feature>
<feature type="region of interest" description="Disordered" evidence="1">
    <location>
        <begin position="1"/>
        <end position="38"/>
    </location>
</feature>
<sequence length="279" mass="30083">MATARAATNPSPNPRPDPAADGPPSPSPALAPPSGAHRRLAAPCWTHEETLDLIDAYREKWYDLRRGNLRASHWQEVAEAVRGRCQRPAGPKTAVQCRHKLEKLRQRYRAEKQRLALRGKPRASSWVYFGKMDDMELGAFPSGAVASSSSEGSKDGHSSSGGNPNNAQLPQRFNEVGGEGANGDPMTAGALKFRIPKALRSKVCGARTEERANAPNGATTKPKPTNGSFKGFCGVPTPEAVEDKGQQGKKGGLVWDMVAAVRILGDEFTRIGEMKMEMA</sequence>
<feature type="non-terminal residue" evidence="3">
    <location>
        <position position="279"/>
    </location>
</feature>
<reference evidence="3" key="1">
    <citation type="submission" date="2015-07" db="EMBL/GenBank/DDBJ databases">
        <title>Transcriptome Assembly of Anthurium amnicola.</title>
        <authorList>
            <person name="Suzuki J."/>
        </authorList>
    </citation>
    <scope>NUCLEOTIDE SEQUENCE</scope>
</reference>